<reference evidence="2 3" key="1">
    <citation type="submission" date="2022-04" db="EMBL/GenBank/DDBJ databases">
        <authorList>
            <person name="Ye Y.-Q."/>
            <person name="Du Z.-J."/>
        </authorList>
    </citation>
    <scope>NUCLEOTIDE SEQUENCE [LARGE SCALE GENOMIC DNA]</scope>
    <source>
        <strain evidence="2 3">A6E488</strain>
    </source>
</reference>
<dbReference type="EMBL" id="JALIDZ010000007">
    <property type="protein sequence ID" value="MCT8973423.1"/>
    <property type="molecule type" value="Genomic_DNA"/>
</dbReference>
<evidence type="ECO:0000313" key="3">
    <source>
        <dbReference type="Proteomes" id="UP001320898"/>
    </source>
</evidence>
<feature type="domain" description="Hydantoinase B/oxoprolinase" evidence="1">
    <location>
        <begin position="16"/>
        <end position="543"/>
    </location>
</feature>
<evidence type="ECO:0000313" key="2">
    <source>
        <dbReference type="EMBL" id="MCT8973423.1"/>
    </source>
</evidence>
<protein>
    <submittedName>
        <fullName evidence="2">Hydantoinase B/oxoprolinase family protein</fullName>
    </submittedName>
</protein>
<dbReference type="Pfam" id="PF02538">
    <property type="entry name" value="Hydantoinase_B"/>
    <property type="match status" value="1"/>
</dbReference>
<dbReference type="GO" id="GO:0005829">
    <property type="term" value="C:cytosol"/>
    <property type="evidence" value="ECO:0007669"/>
    <property type="project" value="TreeGrafter"/>
</dbReference>
<dbReference type="RefSeq" id="WP_261616991.1">
    <property type="nucleotide sequence ID" value="NZ_JALIDZ010000007.1"/>
</dbReference>
<sequence length="599" mass="64418">MTTRTPVTSRTPESVDPLTLAVIQAALQQVCNEMDLAFSRSAFSPVIAEADDRSSGIYDRHTGALISQGELGLPVFVGTMQYSTAELIRLIGEGNAGAPEPGDIYIVNDPYLGGTHLMDVRFAMPFYYNGELFCWLQNTGHWPDVGGMVPGGFSAHATEVEQEGLRLPPVKLFKRGEMDREIYAILCSNMRVSDQRIGDIKAQAAALYVGERRLCDLIDRYGLDTITRAIGEIRDRAATLMRAHIAEIPDGTYTSEAFVDSDGVVNEPLRIALIVTKADDKLHFDFSNSSPPCQGPMNSVVATTYSSVYLAVRHIFPDIPLNSGAFEPLVIERPEGTFLDARYPRPVSGCAAEVSQRIAESVFLALVQAIPDKVTAAPAGSSGNFALGGFDPAKGSGYVMYQISGGGYGGNADHDGLSNGCSTIGISRTPPVEVMEQYFPVLFHRFALREGSGGAGLHRGGFGVHYEVEVLRGDARASFVMDHGRFGPPGVLGGADGGPNVVKVHRNGTVMIPEHLSKDQGIPMQVGDRVEVMTPGGGGYGDPFLRDIAAVRNDFRMGYYTADEIRQRFGVAIRADGTVDDVETARLRGQAGPASRMTA</sequence>
<dbReference type="GO" id="GO:0006749">
    <property type="term" value="P:glutathione metabolic process"/>
    <property type="evidence" value="ECO:0007669"/>
    <property type="project" value="TreeGrafter"/>
</dbReference>
<keyword evidence="3" id="KW-1185">Reference proteome</keyword>
<name>A0AAW5R434_9HYPH</name>
<organism evidence="2 3">
    <name type="scientific">Microbaculum marinisediminis</name>
    <dbReference type="NCBI Taxonomy" id="2931392"/>
    <lineage>
        <taxon>Bacteria</taxon>
        <taxon>Pseudomonadati</taxon>
        <taxon>Pseudomonadota</taxon>
        <taxon>Alphaproteobacteria</taxon>
        <taxon>Hyphomicrobiales</taxon>
        <taxon>Tepidamorphaceae</taxon>
        <taxon>Microbaculum</taxon>
    </lineage>
</organism>
<evidence type="ECO:0000259" key="1">
    <source>
        <dbReference type="Pfam" id="PF02538"/>
    </source>
</evidence>
<dbReference type="GO" id="GO:0017168">
    <property type="term" value="F:5-oxoprolinase (ATP-hydrolyzing) activity"/>
    <property type="evidence" value="ECO:0007669"/>
    <property type="project" value="TreeGrafter"/>
</dbReference>
<dbReference type="InterPro" id="IPR045079">
    <property type="entry name" value="Oxoprolinase-like"/>
</dbReference>
<dbReference type="PANTHER" id="PTHR11365">
    <property type="entry name" value="5-OXOPROLINASE RELATED"/>
    <property type="match status" value="1"/>
</dbReference>
<dbReference type="Proteomes" id="UP001320898">
    <property type="component" value="Unassembled WGS sequence"/>
</dbReference>
<dbReference type="InterPro" id="IPR003692">
    <property type="entry name" value="Hydantoinase_B"/>
</dbReference>
<gene>
    <name evidence="2" type="ORF">MUB46_16295</name>
</gene>
<dbReference type="AlphaFoldDB" id="A0AAW5R434"/>
<comment type="caution">
    <text evidence="2">The sequence shown here is derived from an EMBL/GenBank/DDBJ whole genome shotgun (WGS) entry which is preliminary data.</text>
</comment>
<accession>A0AAW5R434</accession>
<dbReference type="PANTHER" id="PTHR11365:SF23">
    <property type="entry name" value="HYPOTHETICAL 5-OXOPROLINASE (EUROFUNG)-RELATED"/>
    <property type="match status" value="1"/>
</dbReference>
<proteinExistence type="predicted"/>